<reference evidence="1" key="2">
    <citation type="submission" date="2025-09" db="UniProtKB">
        <authorList>
            <consortium name="Ensembl"/>
        </authorList>
    </citation>
    <scope>IDENTIFICATION</scope>
</reference>
<dbReference type="Ensembl" id="ENSSMRT00000008154.1">
    <property type="protein sequence ID" value="ENSSMRP00000006955.1"/>
    <property type="gene ID" value="ENSSMRG00000005629.1"/>
</dbReference>
<dbReference type="Proteomes" id="UP000694421">
    <property type="component" value="Unplaced"/>
</dbReference>
<proteinExistence type="predicted"/>
<name>A0A8D0BLK8_SALMN</name>
<evidence type="ECO:0000313" key="2">
    <source>
        <dbReference type="Proteomes" id="UP000694421"/>
    </source>
</evidence>
<reference evidence="1" key="1">
    <citation type="submission" date="2025-08" db="UniProtKB">
        <authorList>
            <consortium name="Ensembl"/>
        </authorList>
    </citation>
    <scope>IDENTIFICATION</scope>
</reference>
<evidence type="ECO:0000313" key="1">
    <source>
        <dbReference type="Ensembl" id="ENSSMRP00000006955.1"/>
    </source>
</evidence>
<accession>A0A8D0BLK8</accession>
<protein>
    <submittedName>
        <fullName evidence="1">Uncharacterized protein</fullName>
    </submittedName>
</protein>
<keyword evidence="2" id="KW-1185">Reference proteome</keyword>
<dbReference type="AlphaFoldDB" id="A0A8D0BLK8"/>
<organism evidence="1 2">
    <name type="scientific">Salvator merianae</name>
    <name type="common">Argentine black and white tegu</name>
    <name type="synonym">Tupinambis merianae</name>
    <dbReference type="NCBI Taxonomy" id="96440"/>
    <lineage>
        <taxon>Eukaryota</taxon>
        <taxon>Metazoa</taxon>
        <taxon>Chordata</taxon>
        <taxon>Craniata</taxon>
        <taxon>Vertebrata</taxon>
        <taxon>Euteleostomi</taxon>
        <taxon>Lepidosauria</taxon>
        <taxon>Squamata</taxon>
        <taxon>Bifurcata</taxon>
        <taxon>Unidentata</taxon>
        <taxon>Episquamata</taxon>
        <taxon>Laterata</taxon>
        <taxon>Teiioidea</taxon>
        <taxon>Teiidae</taxon>
        <taxon>Salvator</taxon>
    </lineage>
</organism>
<sequence>MAVLDKINNKDRWSPGAGGFLILCSECHIYDNPPTGQKSWMLVLREWVSFLVAEVAEQEKQRDSERMGESNVFLKSLFICQDLSLFSPYSLDANSF</sequence>